<evidence type="ECO:0000256" key="1">
    <source>
        <dbReference type="ARBA" id="ARBA00010062"/>
    </source>
</evidence>
<proteinExistence type="inferred from homology"/>
<feature type="chain" id="PRO_5046392641" evidence="3">
    <location>
        <begin position="25"/>
        <end position="377"/>
    </location>
</feature>
<dbReference type="SUPFAM" id="SSF53822">
    <property type="entry name" value="Periplasmic binding protein-like I"/>
    <property type="match status" value="1"/>
</dbReference>
<gene>
    <name evidence="5" type="ORF">J2X19_004950</name>
</gene>
<dbReference type="Pfam" id="PF13458">
    <property type="entry name" value="Peripla_BP_6"/>
    <property type="match status" value="1"/>
</dbReference>
<organism evidence="5 6">
    <name type="scientific">Rhodoferax ferrireducens</name>
    <dbReference type="NCBI Taxonomy" id="192843"/>
    <lineage>
        <taxon>Bacteria</taxon>
        <taxon>Pseudomonadati</taxon>
        <taxon>Pseudomonadota</taxon>
        <taxon>Betaproteobacteria</taxon>
        <taxon>Burkholderiales</taxon>
        <taxon>Comamonadaceae</taxon>
        <taxon>Rhodoferax</taxon>
    </lineage>
</organism>
<dbReference type="Proteomes" id="UP001180487">
    <property type="component" value="Unassembled WGS sequence"/>
</dbReference>
<comment type="similarity">
    <text evidence="1">Belongs to the leucine-binding protein family.</text>
</comment>
<dbReference type="InterPro" id="IPR028082">
    <property type="entry name" value="Peripla_BP_I"/>
</dbReference>
<dbReference type="EMBL" id="JAVDXT010000007">
    <property type="protein sequence ID" value="MDR7380248.1"/>
    <property type="molecule type" value="Genomic_DNA"/>
</dbReference>
<reference evidence="5 6" key="1">
    <citation type="submission" date="2023-07" db="EMBL/GenBank/DDBJ databases">
        <title>Sorghum-associated microbial communities from plants grown in Nebraska, USA.</title>
        <authorList>
            <person name="Schachtman D."/>
        </authorList>
    </citation>
    <scope>NUCLEOTIDE SEQUENCE [LARGE SCALE GENOMIC DNA]</scope>
    <source>
        <strain evidence="5 6">BE313</strain>
    </source>
</reference>
<feature type="signal peptide" evidence="3">
    <location>
        <begin position="1"/>
        <end position="24"/>
    </location>
</feature>
<dbReference type="PANTHER" id="PTHR47235:SF1">
    <property type="entry name" value="BLR6548 PROTEIN"/>
    <property type="match status" value="1"/>
</dbReference>
<evidence type="ECO:0000313" key="6">
    <source>
        <dbReference type="Proteomes" id="UP001180487"/>
    </source>
</evidence>
<evidence type="ECO:0000259" key="4">
    <source>
        <dbReference type="Pfam" id="PF13458"/>
    </source>
</evidence>
<evidence type="ECO:0000256" key="2">
    <source>
        <dbReference type="ARBA" id="ARBA00022729"/>
    </source>
</evidence>
<sequence length="377" mass="39501">MINRRRFSIAAGAAAVAGISTVHAQPNGKILIGQSAALTGPAAQLGLQFAQGAKLYFDLVNAQGGVERRQIELRSLDDGYEPERCIENTRKLLADDVLALFGYIGTPTSLAALPLATQAKTAFVAPFTGAMALRTPFNRYAFHVRASYQDETALIVKQLTQLGLDRIAVFYQNDAYGKAGLDGVNLALSALGRKPVALATVERNSVDVAAAVQTLRAAEPHAIVQISAYKSCAAFIRAARKAGFGGQFFNVSFVGTQALADELGKDAAGVVVSQVMPSPYSPTSAIAREFIAAVKTAGGDARANFSSMEGYLSAKVLVDGLKRAAGKGLTRESLVGGLEALGSQSYGGFTVNFSATDHVGSSFVNLSMLTGDGRVRT</sequence>
<comment type="caution">
    <text evidence="5">The sequence shown here is derived from an EMBL/GenBank/DDBJ whole genome shotgun (WGS) entry which is preliminary data.</text>
</comment>
<keyword evidence="6" id="KW-1185">Reference proteome</keyword>
<feature type="domain" description="Leucine-binding protein" evidence="4">
    <location>
        <begin position="30"/>
        <end position="362"/>
    </location>
</feature>
<dbReference type="CDD" id="cd06326">
    <property type="entry name" value="PBP1_ABC_ligand_binding-like"/>
    <property type="match status" value="1"/>
</dbReference>
<name>A0ABU2CG17_9BURK</name>
<keyword evidence="2 3" id="KW-0732">Signal</keyword>
<dbReference type="InterPro" id="IPR028081">
    <property type="entry name" value="Leu-bd"/>
</dbReference>
<evidence type="ECO:0000256" key="3">
    <source>
        <dbReference type="SAM" id="SignalP"/>
    </source>
</evidence>
<dbReference type="Gene3D" id="3.40.50.2300">
    <property type="match status" value="2"/>
</dbReference>
<accession>A0ABU2CG17</accession>
<dbReference type="RefSeq" id="WP_116608263.1">
    <property type="nucleotide sequence ID" value="NZ_JAVDXT010000007.1"/>
</dbReference>
<protein>
    <submittedName>
        <fullName evidence="5">ABC-type branched-subunit amino acid transport system substrate-binding protein</fullName>
    </submittedName>
</protein>
<dbReference type="PANTHER" id="PTHR47235">
    <property type="entry name" value="BLR6548 PROTEIN"/>
    <property type="match status" value="1"/>
</dbReference>
<evidence type="ECO:0000313" key="5">
    <source>
        <dbReference type="EMBL" id="MDR7380248.1"/>
    </source>
</evidence>